<dbReference type="InterPro" id="IPR023799">
    <property type="entry name" value="RbfA_dom_sf"/>
</dbReference>
<dbReference type="Gene3D" id="3.30.300.20">
    <property type="match status" value="1"/>
</dbReference>
<dbReference type="PROSITE" id="PS01319">
    <property type="entry name" value="RBFA"/>
    <property type="match status" value="1"/>
</dbReference>
<dbReference type="InterPro" id="IPR015946">
    <property type="entry name" value="KH_dom-like_a/b"/>
</dbReference>
<feature type="region of interest" description="Disordered" evidence="3">
    <location>
        <begin position="1"/>
        <end position="24"/>
    </location>
</feature>
<dbReference type="InterPro" id="IPR020053">
    <property type="entry name" value="Ribosome-bd_factorA_CS"/>
</dbReference>
<dbReference type="SUPFAM" id="SSF89919">
    <property type="entry name" value="Ribosome-binding factor A, RbfA"/>
    <property type="match status" value="1"/>
</dbReference>
<dbReference type="InterPro" id="IPR000238">
    <property type="entry name" value="RbfA"/>
</dbReference>
<keyword evidence="1 2" id="KW-0690">Ribosome biogenesis</keyword>
<evidence type="ECO:0000256" key="3">
    <source>
        <dbReference type="SAM" id="MobiDB-lite"/>
    </source>
</evidence>
<dbReference type="GO" id="GO:0043024">
    <property type="term" value="F:ribosomal small subunit binding"/>
    <property type="evidence" value="ECO:0007669"/>
    <property type="project" value="TreeGrafter"/>
</dbReference>
<dbReference type="PANTHER" id="PTHR33515:SF1">
    <property type="entry name" value="RIBOSOME-BINDING FACTOR A, CHLOROPLASTIC-RELATED"/>
    <property type="match status" value="1"/>
</dbReference>
<keyword evidence="5" id="KW-1185">Reference proteome</keyword>
<comment type="subcellular location">
    <subcellularLocation>
        <location evidence="2">Cytoplasm</location>
    </subcellularLocation>
</comment>
<organism evidence="4 5">
    <name type="scientific">Pacificibacter marinus</name>
    <dbReference type="NCBI Taxonomy" id="658057"/>
    <lineage>
        <taxon>Bacteria</taxon>
        <taxon>Pseudomonadati</taxon>
        <taxon>Pseudomonadota</taxon>
        <taxon>Alphaproteobacteria</taxon>
        <taxon>Rhodobacterales</taxon>
        <taxon>Roseobacteraceae</taxon>
        <taxon>Pacificibacter</taxon>
    </lineage>
</organism>
<comment type="function">
    <text evidence="2">One of several proteins that assist in the late maturation steps of the functional core of the 30S ribosomal subunit. Associates with free 30S ribosomal subunits (but not with 30S subunits that are part of 70S ribosomes or polysomes). Required for efficient processing of 16S rRNA. May interact with the 5'-terminal helix region of 16S rRNA.</text>
</comment>
<dbReference type="AlphaFoldDB" id="A0A1Y5THA6"/>
<dbReference type="PANTHER" id="PTHR33515">
    <property type="entry name" value="RIBOSOME-BINDING FACTOR A, CHLOROPLASTIC-RELATED"/>
    <property type="match status" value="1"/>
</dbReference>
<dbReference type="HAMAP" id="MF_00003">
    <property type="entry name" value="RbfA"/>
    <property type="match status" value="1"/>
</dbReference>
<proteinExistence type="inferred from homology"/>
<evidence type="ECO:0000256" key="2">
    <source>
        <dbReference type="HAMAP-Rule" id="MF_00003"/>
    </source>
</evidence>
<dbReference type="NCBIfam" id="TIGR00082">
    <property type="entry name" value="rbfA"/>
    <property type="match status" value="1"/>
</dbReference>
<dbReference type="EMBL" id="FWFW01000012">
    <property type="protein sequence ID" value="SLN62046.1"/>
    <property type="molecule type" value="Genomic_DNA"/>
</dbReference>
<keyword evidence="2" id="KW-0963">Cytoplasm</keyword>
<evidence type="ECO:0000313" key="4">
    <source>
        <dbReference type="EMBL" id="SLN62046.1"/>
    </source>
</evidence>
<dbReference type="GO" id="GO:0030490">
    <property type="term" value="P:maturation of SSU-rRNA"/>
    <property type="evidence" value="ECO:0007669"/>
    <property type="project" value="UniProtKB-UniRule"/>
</dbReference>
<comment type="subunit">
    <text evidence="2">Monomer. Binds 30S ribosomal subunits, but not 50S ribosomal subunits or 70S ribosomes.</text>
</comment>
<sequence length="150" mass="17063">MRNHDYFASMARRTNSSGQSGSHRTLRVGEAIRRRLSEMFARGEIHDPAITALSITVGEVRVTNDMRIATVYIMPLGGDGAAEALEAMRRRQGLIRHHVGKALSIKHIPELRFELDDTFDRMDATRELFKDERIQRDLAKEDTPDTGEEE</sequence>
<comment type="similarity">
    <text evidence="2">Belongs to the RbfA family.</text>
</comment>
<dbReference type="NCBIfam" id="NF001802">
    <property type="entry name" value="PRK00521.2-5"/>
    <property type="match status" value="1"/>
</dbReference>
<feature type="compositionally biased region" description="Polar residues" evidence="3">
    <location>
        <begin position="12"/>
        <end position="23"/>
    </location>
</feature>
<evidence type="ECO:0000313" key="5">
    <source>
        <dbReference type="Proteomes" id="UP000193307"/>
    </source>
</evidence>
<dbReference type="Proteomes" id="UP000193307">
    <property type="component" value="Unassembled WGS sequence"/>
</dbReference>
<dbReference type="Pfam" id="PF02033">
    <property type="entry name" value="RBFA"/>
    <property type="match status" value="1"/>
</dbReference>
<reference evidence="4 5" key="1">
    <citation type="submission" date="2017-03" db="EMBL/GenBank/DDBJ databases">
        <authorList>
            <person name="Afonso C.L."/>
            <person name="Miller P.J."/>
            <person name="Scott M.A."/>
            <person name="Spackman E."/>
            <person name="Goraichik I."/>
            <person name="Dimitrov K.M."/>
            <person name="Suarez D.L."/>
            <person name="Swayne D.E."/>
        </authorList>
    </citation>
    <scope>NUCLEOTIDE SEQUENCE [LARGE SCALE GENOMIC DNA]</scope>
    <source>
        <strain evidence="4 5">CECT 7971</strain>
    </source>
</reference>
<dbReference type="STRING" id="658057.SAMN04488032_112120"/>
<dbReference type="GO" id="GO:0005829">
    <property type="term" value="C:cytosol"/>
    <property type="evidence" value="ECO:0007669"/>
    <property type="project" value="TreeGrafter"/>
</dbReference>
<gene>
    <name evidence="2 4" type="primary">rbfA</name>
    <name evidence="4" type="ORF">PAM7971_03212</name>
</gene>
<evidence type="ECO:0000256" key="1">
    <source>
        <dbReference type="ARBA" id="ARBA00022517"/>
    </source>
</evidence>
<accession>A0A1Y5THA6</accession>
<name>A0A1Y5THA6_9RHOB</name>
<protein>
    <recommendedName>
        <fullName evidence="2">Ribosome-binding factor A</fullName>
    </recommendedName>
</protein>